<dbReference type="InterPro" id="IPR001853">
    <property type="entry name" value="DSBA-like_thioredoxin_dom"/>
</dbReference>
<dbReference type="SUPFAM" id="SSF52833">
    <property type="entry name" value="Thioredoxin-like"/>
    <property type="match status" value="1"/>
</dbReference>
<evidence type="ECO:0000259" key="1">
    <source>
        <dbReference type="Pfam" id="PF01323"/>
    </source>
</evidence>
<dbReference type="EMBL" id="SWCI01000008">
    <property type="protein sequence ID" value="TKB48322.1"/>
    <property type="molecule type" value="Genomic_DNA"/>
</dbReference>
<dbReference type="Gene3D" id="3.40.30.10">
    <property type="entry name" value="Glutaredoxin"/>
    <property type="match status" value="1"/>
</dbReference>
<gene>
    <name evidence="2" type="ORF">FCL40_13305</name>
</gene>
<dbReference type="Pfam" id="PF01323">
    <property type="entry name" value="DSBA"/>
    <property type="match status" value="1"/>
</dbReference>
<proteinExistence type="predicted"/>
<feature type="domain" description="DSBA-like thioredoxin" evidence="1">
    <location>
        <begin position="6"/>
        <end position="207"/>
    </location>
</feature>
<dbReference type="OrthoDB" id="9799122at2"/>
<sequence length="217" mass="24615">MNHLRIDIVSDVTCPWCIIGYKALEQALAQLQGELAAEIHWQPFEINPHLGAEGEPRAENLKNKYGFTDAQIGQNQLVLNKRANRLGFEMHLERQPNTYNTFDAHRLLHWAELQGRQPSLQQHLFYLYFRDGGNPSDHHALIECAVAAGLDREGAREVLDSKRYGEEVRQAQMRYVRLGITSVPAFVINDEYIISGGQPVETFINDLREIAGHLSAA</sequence>
<comment type="caution">
    <text evidence="2">The sequence shown here is derived from an EMBL/GenBank/DDBJ whole genome shotgun (WGS) entry which is preliminary data.</text>
</comment>
<dbReference type="PANTHER" id="PTHR13887">
    <property type="entry name" value="GLUTATHIONE S-TRANSFERASE KAPPA"/>
    <property type="match status" value="1"/>
</dbReference>
<accession>A0A4V5NV72</accession>
<organism evidence="2 3">
    <name type="scientific">Ferrimonas sediminicola</name>
    <dbReference type="NCBI Taxonomy" id="2569538"/>
    <lineage>
        <taxon>Bacteria</taxon>
        <taxon>Pseudomonadati</taxon>
        <taxon>Pseudomonadota</taxon>
        <taxon>Gammaproteobacteria</taxon>
        <taxon>Alteromonadales</taxon>
        <taxon>Ferrimonadaceae</taxon>
        <taxon>Ferrimonas</taxon>
    </lineage>
</organism>
<evidence type="ECO:0000313" key="2">
    <source>
        <dbReference type="EMBL" id="TKB48322.1"/>
    </source>
</evidence>
<dbReference type="AlphaFoldDB" id="A0A4V5NV72"/>
<dbReference type="PANTHER" id="PTHR13887:SF41">
    <property type="entry name" value="THIOREDOXIN SUPERFAMILY PROTEIN"/>
    <property type="match status" value="1"/>
</dbReference>
<evidence type="ECO:0000313" key="3">
    <source>
        <dbReference type="Proteomes" id="UP000305674"/>
    </source>
</evidence>
<dbReference type="InterPro" id="IPR036249">
    <property type="entry name" value="Thioredoxin-like_sf"/>
</dbReference>
<dbReference type="Proteomes" id="UP000305674">
    <property type="component" value="Unassembled WGS sequence"/>
</dbReference>
<keyword evidence="3" id="KW-1185">Reference proteome</keyword>
<dbReference type="RefSeq" id="WP_136853793.1">
    <property type="nucleotide sequence ID" value="NZ_SWCI01000008.1"/>
</dbReference>
<protein>
    <submittedName>
        <fullName evidence="2">DsbA family oxidoreductase</fullName>
    </submittedName>
</protein>
<name>A0A4V5NV72_9GAMM</name>
<dbReference type="CDD" id="cd03024">
    <property type="entry name" value="DsbA_FrnE"/>
    <property type="match status" value="1"/>
</dbReference>
<dbReference type="GO" id="GO:0016491">
    <property type="term" value="F:oxidoreductase activity"/>
    <property type="evidence" value="ECO:0007669"/>
    <property type="project" value="InterPro"/>
</dbReference>
<reference evidence="2 3" key="1">
    <citation type="submission" date="2019-04" db="EMBL/GenBank/DDBJ databases">
        <authorList>
            <person name="Hwang J.C."/>
        </authorList>
    </citation>
    <scope>NUCLEOTIDE SEQUENCE [LARGE SCALE GENOMIC DNA]</scope>
    <source>
        <strain evidence="2 3">IMCC35001</strain>
    </source>
</reference>